<reference evidence="14 15" key="1">
    <citation type="submission" date="2019-06" db="EMBL/GenBank/DDBJ databases">
        <title>Quisquiliibacterium sp. nov., isolated from a maize field.</title>
        <authorList>
            <person name="Lin S.-Y."/>
            <person name="Tsai C.-F."/>
            <person name="Young C.-C."/>
        </authorList>
    </citation>
    <scope>NUCLEOTIDE SEQUENCE [LARGE SCALE GENOMIC DNA]</scope>
    <source>
        <strain evidence="14 15">CC-CFT501</strain>
    </source>
</reference>
<evidence type="ECO:0000256" key="3">
    <source>
        <dbReference type="ARBA" id="ARBA00022670"/>
    </source>
</evidence>
<dbReference type="Gene3D" id="3.30.2010.10">
    <property type="entry name" value="Metalloproteases ('zincins'), catalytic domain"/>
    <property type="match status" value="1"/>
</dbReference>
<feature type="transmembrane region" description="Helical" evidence="12">
    <location>
        <begin position="213"/>
        <end position="239"/>
    </location>
</feature>
<comment type="cofactor">
    <cofactor evidence="1">
        <name>Zn(2+)</name>
        <dbReference type="ChEBI" id="CHEBI:29105"/>
    </cofactor>
</comment>
<sequence length="663" mass="70063">MDFFAHQDRARALSVRLVLLFAVAVLGIVAAVNLAALAGWHLLFAGARTPPYFVATNAFVVLLIVGGSAWLERHRLGDSGAVLATRLGARPLDDANPMHRRLRDVAEEVAVSAGVPVPGLFVLDDPTINAMAAGERPAIAAVMLTRGALERLDRAQLQGVVAHEFAHILGGDAALNVRLTSALYGLYSLRLAGRHLLESALDRGRQGNSPLSLLAPAAAFAGAMVSAIGMLGVLAAQLLRAGIGRQREFLADAVAVQLTRDRDGLGSALRRIAAEQATPGAAAEHRAADYEALVSHFMLVQPTGAGDWFDSHPPLAERIRRLYGRPMPPLRDRAAAVEVTIPAGPARASESIGARLVSHLRVPARVAAGPAAPDGAMGQGAGAAAGPGGEDLRTDVLRWAETMAIAADDRPAAVPLSATPASALIERMRTSALNREDAGRWLCALVAGRTGQCGDVESDPRVAAALRWLLSPAGASLRVPVLELMLARFRRWSSAHRREMLDRCRRAIEQDGRVESAEWVHYTLARHRLLPQTIGHARGAVTHRAARGRAAHSRALAALFAMAAAVGEASARTTRDTLAETAALLDVPAPAATPDQIDTVELAHALDMLVTLPPLDKPMLLRMLARMARTPGDPDFDAFLRAVAAAIDCPVPRLGLAAPPQAC</sequence>
<evidence type="ECO:0000256" key="7">
    <source>
        <dbReference type="ARBA" id="ARBA00022833"/>
    </source>
</evidence>
<dbReference type="InterPro" id="IPR050083">
    <property type="entry name" value="HtpX_protease"/>
</dbReference>
<evidence type="ECO:0000256" key="1">
    <source>
        <dbReference type="ARBA" id="ARBA00001947"/>
    </source>
</evidence>
<gene>
    <name evidence="14" type="ORF">FHP08_14650</name>
</gene>
<keyword evidence="9" id="KW-0482">Metalloprotease</keyword>
<evidence type="ECO:0000256" key="9">
    <source>
        <dbReference type="ARBA" id="ARBA00023049"/>
    </source>
</evidence>
<feature type="compositionally biased region" description="Gly residues" evidence="11">
    <location>
        <begin position="377"/>
        <end position="389"/>
    </location>
</feature>
<keyword evidence="5" id="KW-0479">Metal-binding</keyword>
<proteinExistence type="predicted"/>
<dbReference type="PANTHER" id="PTHR43221">
    <property type="entry name" value="PROTEASE HTPX"/>
    <property type="match status" value="1"/>
</dbReference>
<evidence type="ECO:0000313" key="14">
    <source>
        <dbReference type="EMBL" id="TXL64179.1"/>
    </source>
</evidence>
<feature type="domain" description="Peptidase M48" evidence="13">
    <location>
        <begin position="100"/>
        <end position="323"/>
    </location>
</feature>
<dbReference type="GO" id="GO:0004222">
    <property type="term" value="F:metalloendopeptidase activity"/>
    <property type="evidence" value="ECO:0007669"/>
    <property type="project" value="InterPro"/>
</dbReference>
<feature type="transmembrane region" description="Helical" evidence="12">
    <location>
        <begin position="52"/>
        <end position="71"/>
    </location>
</feature>
<keyword evidence="6" id="KW-0378">Hydrolase</keyword>
<dbReference type="OrthoDB" id="15218at2"/>
<dbReference type="EMBL" id="VDUY01000006">
    <property type="protein sequence ID" value="TXL64179.1"/>
    <property type="molecule type" value="Genomic_DNA"/>
</dbReference>
<keyword evidence="10 12" id="KW-0472">Membrane</keyword>
<evidence type="ECO:0000313" key="15">
    <source>
        <dbReference type="Proteomes" id="UP000321548"/>
    </source>
</evidence>
<dbReference type="GO" id="GO:0006508">
    <property type="term" value="P:proteolysis"/>
    <property type="evidence" value="ECO:0007669"/>
    <property type="project" value="UniProtKB-KW"/>
</dbReference>
<dbReference type="Pfam" id="PF01435">
    <property type="entry name" value="Peptidase_M48"/>
    <property type="match status" value="1"/>
</dbReference>
<keyword evidence="8 12" id="KW-1133">Transmembrane helix</keyword>
<dbReference type="InterPro" id="IPR001915">
    <property type="entry name" value="Peptidase_M48"/>
</dbReference>
<evidence type="ECO:0000256" key="10">
    <source>
        <dbReference type="ARBA" id="ARBA00023136"/>
    </source>
</evidence>
<keyword evidence="7" id="KW-0862">Zinc</keyword>
<dbReference type="Proteomes" id="UP000321548">
    <property type="component" value="Unassembled WGS sequence"/>
</dbReference>
<protein>
    <recommendedName>
        <fullName evidence="13">Peptidase M48 domain-containing protein</fullName>
    </recommendedName>
</protein>
<comment type="caution">
    <text evidence="14">The sequence shown here is derived from an EMBL/GenBank/DDBJ whole genome shotgun (WGS) entry which is preliminary data.</text>
</comment>
<evidence type="ECO:0000256" key="6">
    <source>
        <dbReference type="ARBA" id="ARBA00022801"/>
    </source>
</evidence>
<evidence type="ECO:0000256" key="2">
    <source>
        <dbReference type="ARBA" id="ARBA00022475"/>
    </source>
</evidence>
<feature type="region of interest" description="Disordered" evidence="11">
    <location>
        <begin position="370"/>
        <end position="389"/>
    </location>
</feature>
<evidence type="ECO:0000256" key="4">
    <source>
        <dbReference type="ARBA" id="ARBA00022692"/>
    </source>
</evidence>
<evidence type="ECO:0000256" key="11">
    <source>
        <dbReference type="SAM" id="MobiDB-lite"/>
    </source>
</evidence>
<accession>A0A5C8NS69</accession>
<feature type="transmembrane region" description="Helical" evidence="12">
    <location>
        <begin position="17"/>
        <end position="40"/>
    </location>
</feature>
<name>A0A5C8NS69_9BURK</name>
<dbReference type="GO" id="GO:0046872">
    <property type="term" value="F:metal ion binding"/>
    <property type="evidence" value="ECO:0007669"/>
    <property type="project" value="UniProtKB-KW"/>
</dbReference>
<keyword evidence="3" id="KW-0645">Protease</keyword>
<keyword evidence="2" id="KW-1003">Cell membrane</keyword>
<keyword evidence="15" id="KW-1185">Reference proteome</keyword>
<dbReference type="AlphaFoldDB" id="A0A5C8NS69"/>
<evidence type="ECO:0000259" key="13">
    <source>
        <dbReference type="Pfam" id="PF01435"/>
    </source>
</evidence>
<keyword evidence="4 12" id="KW-0812">Transmembrane</keyword>
<dbReference type="PANTHER" id="PTHR43221:SF2">
    <property type="entry name" value="PROTEASE HTPX HOMOLOG"/>
    <property type="match status" value="1"/>
</dbReference>
<organism evidence="14 15">
    <name type="scientific">Zeimonas arvi</name>
    <dbReference type="NCBI Taxonomy" id="2498847"/>
    <lineage>
        <taxon>Bacteria</taxon>
        <taxon>Pseudomonadati</taxon>
        <taxon>Pseudomonadota</taxon>
        <taxon>Betaproteobacteria</taxon>
        <taxon>Burkholderiales</taxon>
        <taxon>Burkholderiaceae</taxon>
        <taxon>Zeimonas</taxon>
    </lineage>
</organism>
<evidence type="ECO:0000256" key="8">
    <source>
        <dbReference type="ARBA" id="ARBA00022989"/>
    </source>
</evidence>
<evidence type="ECO:0000256" key="5">
    <source>
        <dbReference type="ARBA" id="ARBA00022723"/>
    </source>
</evidence>
<evidence type="ECO:0000256" key="12">
    <source>
        <dbReference type="SAM" id="Phobius"/>
    </source>
</evidence>